<dbReference type="KEGG" id="dov:DSCO28_60600"/>
<dbReference type="PANTHER" id="PTHR20941:SF1">
    <property type="entry name" value="FOLIC ACID SYNTHESIS PROTEIN FOL1"/>
    <property type="match status" value="1"/>
</dbReference>
<gene>
    <name evidence="14" type="primary">folP</name>
    <name evidence="14" type="ORF">DSCO28_60600</name>
</gene>
<dbReference type="SUPFAM" id="SSF51717">
    <property type="entry name" value="Dihydropteroate synthetase-like"/>
    <property type="match status" value="1"/>
</dbReference>
<dbReference type="GO" id="GO:0004156">
    <property type="term" value="F:dihydropteroate synthase activity"/>
    <property type="evidence" value="ECO:0007669"/>
    <property type="project" value="UniProtKB-EC"/>
</dbReference>
<reference evidence="14 15" key="1">
    <citation type="submission" date="2019-11" db="EMBL/GenBank/DDBJ databases">
        <title>Comparative genomics of hydrocarbon-degrading Desulfosarcina strains.</title>
        <authorList>
            <person name="Watanabe M."/>
            <person name="Kojima H."/>
            <person name="Fukui M."/>
        </authorList>
    </citation>
    <scope>NUCLEOTIDE SEQUENCE [LARGE SCALE GENOMIC DNA]</scope>
    <source>
        <strain evidence="14 15">28bB2T</strain>
    </source>
</reference>
<evidence type="ECO:0000256" key="10">
    <source>
        <dbReference type="ARBA" id="ARBA00022909"/>
    </source>
</evidence>
<evidence type="ECO:0000256" key="7">
    <source>
        <dbReference type="ARBA" id="ARBA00022679"/>
    </source>
</evidence>
<comment type="pathway">
    <text evidence="3 12">Cofactor biosynthesis; tetrahydrofolate biosynthesis; 7,8-dihydrofolate from 2-amino-4-hydroxy-6-hydroxymethyl-7,8-dihydropteridine diphosphate and 4-aminobenzoate: step 1/2.</text>
</comment>
<dbReference type="GO" id="GO:0005829">
    <property type="term" value="C:cytosol"/>
    <property type="evidence" value="ECO:0007669"/>
    <property type="project" value="TreeGrafter"/>
</dbReference>
<dbReference type="InterPro" id="IPR011005">
    <property type="entry name" value="Dihydropteroate_synth-like_sf"/>
</dbReference>
<evidence type="ECO:0000256" key="9">
    <source>
        <dbReference type="ARBA" id="ARBA00022842"/>
    </source>
</evidence>
<dbReference type="PROSITE" id="PS50972">
    <property type="entry name" value="PTERIN_BINDING"/>
    <property type="match status" value="1"/>
</dbReference>
<evidence type="ECO:0000313" key="15">
    <source>
        <dbReference type="Proteomes" id="UP000425960"/>
    </source>
</evidence>
<dbReference type="PANTHER" id="PTHR20941">
    <property type="entry name" value="FOLATE SYNTHESIS PROTEINS"/>
    <property type="match status" value="1"/>
</dbReference>
<dbReference type="UniPathway" id="UPA00077">
    <property type="reaction ID" value="UER00156"/>
</dbReference>
<evidence type="ECO:0000259" key="13">
    <source>
        <dbReference type="PROSITE" id="PS50972"/>
    </source>
</evidence>
<name>A0A5K7ZZA8_9BACT</name>
<evidence type="ECO:0000256" key="4">
    <source>
        <dbReference type="ARBA" id="ARBA00009503"/>
    </source>
</evidence>
<evidence type="ECO:0000256" key="3">
    <source>
        <dbReference type="ARBA" id="ARBA00004763"/>
    </source>
</evidence>
<evidence type="ECO:0000256" key="2">
    <source>
        <dbReference type="ARBA" id="ARBA00001946"/>
    </source>
</evidence>
<evidence type="ECO:0000256" key="11">
    <source>
        <dbReference type="ARBA" id="ARBA00030193"/>
    </source>
</evidence>
<dbReference type="GO" id="GO:0046656">
    <property type="term" value="P:folic acid biosynthetic process"/>
    <property type="evidence" value="ECO:0007669"/>
    <property type="project" value="UniProtKB-KW"/>
</dbReference>
<comment type="catalytic activity">
    <reaction evidence="1">
        <text>(7,8-dihydropterin-6-yl)methyl diphosphate + 4-aminobenzoate = 7,8-dihydropteroate + diphosphate</text>
        <dbReference type="Rhea" id="RHEA:19949"/>
        <dbReference type="ChEBI" id="CHEBI:17836"/>
        <dbReference type="ChEBI" id="CHEBI:17839"/>
        <dbReference type="ChEBI" id="CHEBI:33019"/>
        <dbReference type="ChEBI" id="CHEBI:72950"/>
        <dbReference type="EC" id="2.5.1.15"/>
    </reaction>
</comment>
<evidence type="ECO:0000313" key="14">
    <source>
        <dbReference type="EMBL" id="BBO85494.1"/>
    </source>
</evidence>
<protein>
    <recommendedName>
        <fullName evidence="6 12">Dihydropteroate synthase</fullName>
        <shortName evidence="12">DHPS</shortName>
        <ecNumber evidence="5 12">2.5.1.15</ecNumber>
    </recommendedName>
    <alternativeName>
        <fullName evidence="11 12">Dihydropteroate pyrophosphorylase</fullName>
    </alternativeName>
</protein>
<dbReference type="CDD" id="cd00739">
    <property type="entry name" value="DHPS"/>
    <property type="match status" value="1"/>
</dbReference>
<dbReference type="RefSeq" id="WP_155325094.1">
    <property type="nucleotide sequence ID" value="NZ_AP021876.1"/>
</dbReference>
<keyword evidence="8 12" id="KW-0479">Metal-binding</keyword>
<dbReference type="EC" id="2.5.1.15" evidence="5 12"/>
<dbReference type="AlphaFoldDB" id="A0A5K7ZZA8"/>
<evidence type="ECO:0000256" key="12">
    <source>
        <dbReference type="RuleBase" id="RU361205"/>
    </source>
</evidence>
<evidence type="ECO:0000256" key="6">
    <source>
        <dbReference type="ARBA" id="ARBA00016919"/>
    </source>
</evidence>
<dbReference type="Proteomes" id="UP000425960">
    <property type="component" value="Chromosome"/>
</dbReference>
<dbReference type="Pfam" id="PF00809">
    <property type="entry name" value="Pterin_bind"/>
    <property type="match status" value="1"/>
</dbReference>
<evidence type="ECO:0000256" key="1">
    <source>
        <dbReference type="ARBA" id="ARBA00000012"/>
    </source>
</evidence>
<dbReference type="EMBL" id="AP021876">
    <property type="protein sequence ID" value="BBO85494.1"/>
    <property type="molecule type" value="Genomic_DNA"/>
</dbReference>
<dbReference type="InterPro" id="IPR000489">
    <property type="entry name" value="Pterin-binding_dom"/>
</dbReference>
<dbReference type="InterPro" id="IPR006390">
    <property type="entry name" value="DHP_synth_dom"/>
</dbReference>
<organism evidence="14 15">
    <name type="scientific">Desulfosarcina ovata subsp. sediminis</name>
    <dbReference type="NCBI Taxonomy" id="885957"/>
    <lineage>
        <taxon>Bacteria</taxon>
        <taxon>Pseudomonadati</taxon>
        <taxon>Thermodesulfobacteriota</taxon>
        <taxon>Desulfobacteria</taxon>
        <taxon>Desulfobacterales</taxon>
        <taxon>Desulfosarcinaceae</taxon>
        <taxon>Desulfosarcina</taxon>
    </lineage>
</organism>
<keyword evidence="7 12" id="KW-0808">Transferase</keyword>
<dbReference type="InterPro" id="IPR045031">
    <property type="entry name" value="DHP_synth-like"/>
</dbReference>
<comment type="function">
    <text evidence="12">Catalyzes the condensation of para-aminobenzoate (pABA) with 6-hydroxymethyl-7,8-dihydropterin diphosphate (DHPt-PP) to form 7,8-dihydropteroate (H2Pte), the immediate precursor of folate derivatives.</text>
</comment>
<comment type="cofactor">
    <cofactor evidence="2 12">
        <name>Mg(2+)</name>
        <dbReference type="ChEBI" id="CHEBI:18420"/>
    </cofactor>
</comment>
<sequence length="288" mass="30516">MPIYTLACGSQSLELGQRTLIMGIVNITPDSFSDGGHFFSTDRAVAQALQLVADGADILDIGGESTRPYSEPVSLEEELERVIPVIERLATKVNVPISVDTTKAAVAKAAVAAGATIINDIAALRMDPEMAATAAQCQVPLILMHMKGTPKTMQAAPTYTDLIGEVKRFLEDAVAVAINAGVAREAIILDPGIGFGKTIAHNLQILRELDRFHDLGAPLLVGSSRKMFVRQLVKPPAEKDIDPLSPEVAWGTQATVAAAAMKGAHIVRVHDVARTRATLAVIDAIQSA</sequence>
<keyword evidence="9 12" id="KW-0460">Magnesium</keyword>
<dbReference type="NCBIfam" id="TIGR01496">
    <property type="entry name" value="DHPS"/>
    <property type="match status" value="1"/>
</dbReference>
<dbReference type="FunFam" id="3.20.20.20:FF:000006">
    <property type="entry name" value="Dihydropteroate synthase"/>
    <property type="match status" value="1"/>
</dbReference>
<accession>A0A5K7ZZA8</accession>
<proteinExistence type="inferred from homology"/>
<dbReference type="PROSITE" id="PS00793">
    <property type="entry name" value="DHPS_2"/>
    <property type="match status" value="1"/>
</dbReference>
<dbReference type="Gene3D" id="3.20.20.20">
    <property type="entry name" value="Dihydropteroate synthase-like"/>
    <property type="match status" value="1"/>
</dbReference>
<dbReference type="GO" id="GO:0046872">
    <property type="term" value="F:metal ion binding"/>
    <property type="evidence" value="ECO:0007669"/>
    <property type="project" value="UniProtKB-KW"/>
</dbReference>
<keyword evidence="10 12" id="KW-0289">Folate biosynthesis</keyword>
<evidence type="ECO:0000256" key="5">
    <source>
        <dbReference type="ARBA" id="ARBA00012458"/>
    </source>
</evidence>
<feature type="domain" description="Pterin-binding" evidence="13">
    <location>
        <begin position="19"/>
        <end position="280"/>
    </location>
</feature>
<dbReference type="PROSITE" id="PS00792">
    <property type="entry name" value="DHPS_1"/>
    <property type="match status" value="1"/>
</dbReference>
<comment type="similarity">
    <text evidence="4 12">Belongs to the DHPS family.</text>
</comment>
<dbReference type="GO" id="GO:0046654">
    <property type="term" value="P:tetrahydrofolate biosynthetic process"/>
    <property type="evidence" value="ECO:0007669"/>
    <property type="project" value="UniProtKB-UniPathway"/>
</dbReference>
<evidence type="ECO:0000256" key="8">
    <source>
        <dbReference type="ARBA" id="ARBA00022723"/>
    </source>
</evidence>